<accession>A0ABX8QUJ6</accession>
<evidence type="ECO:0000256" key="4">
    <source>
        <dbReference type="ARBA" id="ARBA00022679"/>
    </source>
</evidence>
<dbReference type="GO" id="GO:0005524">
    <property type="term" value="F:ATP binding"/>
    <property type="evidence" value="ECO:0007669"/>
    <property type="project" value="UniProtKB-KW"/>
</dbReference>
<evidence type="ECO:0000256" key="10">
    <source>
        <dbReference type="SAM" id="Phobius"/>
    </source>
</evidence>
<feature type="transmembrane region" description="Helical" evidence="10">
    <location>
        <begin position="139"/>
        <end position="160"/>
    </location>
</feature>
<dbReference type="Gene3D" id="1.20.5.1930">
    <property type="match status" value="1"/>
</dbReference>
<dbReference type="PANTHER" id="PTHR24421">
    <property type="entry name" value="NITRATE/NITRITE SENSOR PROTEIN NARX-RELATED"/>
    <property type="match status" value="1"/>
</dbReference>
<evidence type="ECO:0000256" key="1">
    <source>
        <dbReference type="ARBA" id="ARBA00000085"/>
    </source>
</evidence>
<dbReference type="PANTHER" id="PTHR24421:SF10">
    <property type="entry name" value="NITRATE_NITRITE SENSOR PROTEIN NARQ"/>
    <property type="match status" value="1"/>
</dbReference>
<dbReference type="SUPFAM" id="SSF55874">
    <property type="entry name" value="ATPase domain of HSP90 chaperone/DNA topoisomerase II/histidine kinase"/>
    <property type="match status" value="1"/>
</dbReference>
<dbReference type="Pfam" id="PF07730">
    <property type="entry name" value="HisKA_3"/>
    <property type="match status" value="1"/>
</dbReference>
<dbReference type="InterPro" id="IPR011712">
    <property type="entry name" value="Sig_transdc_His_kin_sub3_dim/P"/>
</dbReference>
<evidence type="ECO:0000313" key="12">
    <source>
        <dbReference type="EMBL" id="QXJ22308.1"/>
    </source>
</evidence>
<evidence type="ECO:0000256" key="7">
    <source>
        <dbReference type="ARBA" id="ARBA00022840"/>
    </source>
</evidence>
<comment type="catalytic activity">
    <reaction evidence="1">
        <text>ATP + protein L-histidine = ADP + protein N-phospho-L-histidine.</text>
        <dbReference type="EC" id="2.7.13.3"/>
    </reaction>
</comment>
<evidence type="ECO:0000259" key="11">
    <source>
        <dbReference type="SMART" id="SM00387"/>
    </source>
</evidence>
<evidence type="ECO:0000256" key="8">
    <source>
        <dbReference type="ARBA" id="ARBA00023012"/>
    </source>
</evidence>
<keyword evidence="5" id="KW-0547">Nucleotide-binding</keyword>
<protein>
    <recommendedName>
        <fullName evidence="2">histidine kinase</fullName>
        <ecNumber evidence="2">2.7.13.3</ecNumber>
    </recommendedName>
</protein>
<keyword evidence="8" id="KW-0902">Two-component regulatory system</keyword>
<dbReference type="RefSeq" id="WP_231335529.1">
    <property type="nucleotide sequence ID" value="NZ_CP059572.1"/>
</dbReference>
<keyword evidence="3" id="KW-0597">Phosphoprotein</keyword>
<dbReference type="SMART" id="SM00387">
    <property type="entry name" value="HATPase_c"/>
    <property type="match status" value="1"/>
</dbReference>
<dbReference type="CDD" id="cd16917">
    <property type="entry name" value="HATPase_UhpB-NarQ-NarX-like"/>
    <property type="match status" value="1"/>
</dbReference>
<keyword evidence="10" id="KW-0812">Transmembrane</keyword>
<keyword evidence="7 12" id="KW-0067">ATP-binding</keyword>
<feature type="transmembrane region" description="Helical" evidence="10">
    <location>
        <begin position="70"/>
        <end position="86"/>
    </location>
</feature>
<keyword evidence="6" id="KW-0418">Kinase</keyword>
<gene>
    <name evidence="12" type="ORF">AGRA3207_003291</name>
</gene>
<evidence type="ECO:0000256" key="9">
    <source>
        <dbReference type="SAM" id="MobiDB-lite"/>
    </source>
</evidence>
<sequence>MPALPRSLWDEPRPPGAPARVWRDWALVGVLVPAAVLEGTLRPDVPWRTLSILLTVALVPTLLWRRTRPLLMVAIAFGLCGLAGLLTTGEPPTLNTMAFLLLPAYALFRWGSGREAAAGAAIILGKVAVSTAVDGTDPAAMFGAFAILCAAMAAGGAARYRARALQREMEQVKLLERQRLARDLHDTVAHHVTAIAIRAQAGLATAETHPGAATDALSVIEAEATRTLAEMRAIVRVLRRDQPSDPPAPPGLSAEPVSCGGSTPHTPRNGPVHGPRVTDLRRLASAAGSAPAVEVGISGDVDGLPPSVAAAACRLVQEAVTNARRHARHATRIDVRVTADDTAVRLRVSDDGEPCDGDDDGGPGDSRPAAAAGYGLVGMRERAGLLGGTCDAGPGPGRGWTVTAVLPRAGRET</sequence>
<keyword evidence="10" id="KW-0472">Membrane</keyword>
<feature type="region of interest" description="Disordered" evidence="9">
    <location>
        <begin position="348"/>
        <end position="371"/>
    </location>
</feature>
<dbReference type="Gene3D" id="3.30.565.10">
    <property type="entry name" value="Histidine kinase-like ATPase, C-terminal domain"/>
    <property type="match status" value="1"/>
</dbReference>
<dbReference type="EMBL" id="CP059572">
    <property type="protein sequence ID" value="QXJ22308.1"/>
    <property type="molecule type" value="Genomic_DNA"/>
</dbReference>
<keyword evidence="13" id="KW-1185">Reference proteome</keyword>
<feature type="region of interest" description="Disordered" evidence="9">
    <location>
        <begin position="240"/>
        <end position="275"/>
    </location>
</feature>
<name>A0ABX8QUJ6_9ACTN</name>
<evidence type="ECO:0000313" key="13">
    <source>
        <dbReference type="Proteomes" id="UP001049518"/>
    </source>
</evidence>
<keyword evidence="10" id="KW-1133">Transmembrane helix</keyword>
<dbReference type="Proteomes" id="UP001049518">
    <property type="component" value="Chromosome"/>
</dbReference>
<dbReference type="InterPro" id="IPR050482">
    <property type="entry name" value="Sensor_HK_TwoCompSys"/>
</dbReference>
<reference evidence="12" key="1">
    <citation type="submission" date="2020-07" db="EMBL/GenBank/DDBJ databases">
        <authorList>
            <person name="Tarantini F.S."/>
            <person name="Hong K.W."/>
            <person name="Chan K.G."/>
        </authorList>
    </citation>
    <scope>NUCLEOTIDE SEQUENCE</scope>
    <source>
        <strain evidence="12">32-07</strain>
    </source>
</reference>
<organism evidence="12 13">
    <name type="scientific">Actinomadura graeca</name>
    <dbReference type="NCBI Taxonomy" id="2750812"/>
    <lineage>
        <taxon>Bacteria</taxon>
        <taxon>Bacillati</taxon>
        <taxon>Actinomycetota</taxon>
        <taxon>Actinomycetes</taxon>
        <taxon>Streptosporangiales</taxon>
        <taxon>Thermomonosporaceae</taxon>
        <taxon>Actinomadura</taxon>
    </lineage>
</organism>
<evidence type="ECO:0000256" key="2">
    <source>
        <dbReference type="ARBA" id="ARBA00012438"/>
    </source>
</evidence>
<dbReference type="InterPro" id="IPR036890">
    <property type="entry name" value="HATPase_C_sf"/>
</dbReference>
<evidence type="ECO:0000256" key="6">
    <source>
        <dbReference type="ARBA" id="ARBA00022777"/>
    </source>
</evidence>
<dbReference type="InterPro" id="IPR003594">
    <property type="entry name" value="HATPase_dom"/>
</dbReference>
<proteinExistence type="predicted"/>
<feature type="transmembrane region" description="Helical" evidence="10">
    <location>
        <begin position="45"/>
        <end position="63"/>
    </location>
</feature>
<keyword evidence="4" id="KW-0808">Transferase</keyword>
<evidence type="ECO:0000256" key="5">
    <source>
        <dbReference type="ARBA" id="ARBA00022741"/>
    </source>
</evidence>
<feature type="compositionally biased region" description="Acidic residues" evidence="9">
    <location>
        <begin position="351"/>
        <end position="362"/>
    </location>
</feature>
<dbReference type="Pfam" id="PF02518">
    <property type="entry name" value="HATPase_c"/>
    <property type="match status" value="1"/>
</dbReference>
<evidence type="ECO:0000256" key="3">
    <source>
        <dbReference type="ARBA" id="ARBA00022553"/>
    </source>
</evidence>
<feature type="domain" description="Histidine kinase/HSP90-like ATPase" evidence="11">
    <location>
        <begin position="307"/>
        <end position="410"/>
    </location>
</feature>
<dbReference type="EC" id="2.7.13.3" evidence="2"/>